<feature type="transmembrane region" description="Helical" evidence="2">
    <location>
        <begin position="66"/>
        <end position="89"/>
    </location>
</feature>
<dbReference type="RefSeq" id="WP_119716610.1">
    <property type="nucleotide sequence ID" value="NZ_OMOH01000016.1"/>
</dbReference>
<feature type="transmembrane region" description="Helical" evidence="2">
    <location>
        <begin position="20"/>
        <end position="46"/>
    </location>
</feature>
<protein>
    <submittedName>
        <fullName evidence="3">Uncharacterized protein</fullName>
    </submittedName>
</protein>
<evidence type="ECO:0000256" key="2">
    <source>
        <dbReference type="SAM" id="Phobius"/>
    </source>
</evidence>
<evidence type="ECO:0000256" key="1">
    <source>
        <dbReference type="SAM" id="MobiDB-lite"/>
    </source>
</evidence>
<feature type="region of interest" description="Disordered" evidence="1">
    <location>
        <begin position="173"/>
        <end position="208"/>
    </location>
</feature>
<dbReference type="AlphaFoldDB" id="A0A375I6N3"/>
<feature type="compositionally biased region" description="Pro residues" evidence="1">
    <location>
        <begin position="178"/>
        <end position="191"/>
    </location>
</feature>
<keyword evidence="2" id="KW-1133">Transmembrane helix</keyword>
<accession>A0A375I6N3</accession>
<keyword evidence="2" id="KW-0812">Transmembrane</keyword>
<feature type="transmembrane region" description="Helical" evidence="2">
    <location>
        <begin position="125"/>
        <end position="147"/>
    </location>
</feature>
<proteinExistence type="predicted"/>
<reference evidence="4" key="1">
    <citation type="submission" date="2018-02" db="EMBL/GenBank/DDBJ databases">
        <authorList>
            <person name="Hornung B."/>
        </authorList>
    </citation>
    <scope>NUCLEOTIDE SEQUENCE [LARGE SCALE GENOMIC DNA]</scope>
</reference>
<dbReference type="EMBL" id="OMOH01000016">
    <property type="protein sequence ID" value="SPF69530.1"/>
    <property type="molecule type" value="Genomic_DNA"/>
</dbReference>
<sequence>MSQITPAPEANISLAKGSAILAIVYHSILVATALATTVAIGGMTTLMGYSGSGGLEGEGSRAAREVMLITVMALMATLALLTLSIWMLVSVRRYRLWHVCTALIVFSGLAALPLIIAAIGLAPSALFSFSLYLLPEILVALLGWFGWFRMRRPPEVPAVGQFSYQLPPPGPYTAHPPQYAPAPYRLPPPSSSPWYGQSTPWPGGQPGR</sequence>
<evidence type="ECO:0000313" key="4">
    <source>
        <dbReference type="Proteomes" id="UP000265962"/>
    </source>
</evidence>
<organism evidence="3 4">
    <name type="scientific">Propionibacterium ruminifibrarum</name>
    <dbReference type="NCBI Taxonomy" id="1962131"/>
    <lineage>
        <taxon>Bacteria</taxon>
        <taxon>Bacillati</taxon>
        <taxon>Actinomycetota</taxon>
        <taxon>Actinomycetes</taxon>
        <taxon>Propionibacteriales</taxon>
        <taxon>Propionibacteriaceae</taxon>
        <taxon>Propionibacterium</taxon>
    </lineage>
</organism>
<keyword evidence="2" id="KW-0472">Membrane</keyword>
<gene>
    <name evidence="3" type="ORF">PROPJV5_2516</name>
</gene>
<evidence type="ECO:0000313" key="3">
    <source>
        <dbReference type="EMBL" id="SPF69530.1"/>
    </source>
</evidence>
<feature type="transmembrane region" description="Helical" evidence="2">
    <location>
        <begin position="96"/>
        <end position="119"/>
    </location>
</feature>
<dbReference type="Proteomes" id="UP000265962">
    <property type="component" value="Unassembled WGS sequence"/>
</dbReference>
<keyword evidence="4" id="KW-1185">Reference proteome</keyword>
<dbReference type="OrthoDB" id="10001382at2"/>
<name>A0A375I6N3_9ACTN</name>